<protein>
    <submittedName>
        <fullName evidence="1">Uncharacterized protein</fullName>
    </submittedName>
</protein>
<dbReference type="AlphaFoldDB" id="A0A1F4UKJ2"/>
<evidence type="ECO:0000313" key="2">
    <source>
        <dbReference type="Proteomes" id="UP000178615"/>
    </source>
</evidence>
<reference evidence="1 2" key="1">
    <citation type="journal article" date="2016" name="Nat. Commun.">
        <title>Thousands of microbial genomes shed light on interconnected biogeochemical processes in an aquifer system.</title>
        <authorList>
            <person name="Anantharaman K."/>
            <person name="Brown C.T."/>
            <person name="Hug L.A."/>
            <person name="Sharon I."/>
            <person name="Castelle C.J."/>
            <person name="Probst A.J."/>
            <person name="Thomas B.C."/>
            <person name="Singh A."/>
            <person name="Wilkins M.J."/>
            <person name="Karaoz U."/>
            <person name="Brodie E.L."/>
            <person name="Williams K.H."/>
            <person name="Hubbard S.S."/>
            <person name="Banfield J.F."/>
        </authorList>
    </citation>
    <scope>NUCLEOTIDE SEQUENCE [LARGE SCALE GENOMIC DNA]</scope>
</reference>
<gene>
    <name evidence="1" type="ORF">A2V49_03085</name>
</gene>
<organism evidence="1 2">
    <name type="scientific">candidate division WWE3 bacterium RBG_19FT_COMBO_34_6</name>
    <dbReference type="NCBI Taxonomy" id="1802612"/>
    <lineage>
        <taxon>Bacteria</taxon>
        <taxon>Katanobacteria</taxon>
    </lineage>
</organism>
<sequence length="73" mass="8173">MLKTKVTTKCDDFVITRVDGTNEFFYYKPKGGNKESCAEFALISNLESGSLPKVGQEIIIFEKDGITEFVLCD</sequence>
<comment type="caution">
    <text evidence="1">The sequence shown here is derived from an EMBL/GenBank/DDBJ whole genome shotgun (WGS) entry which is preliminary data.</text>
</comment>
<name>A0A1F4UKJ2_UNCKA</name>
<dbReference type="Proteomes" id="UP000178615">
    <property type="component" value="Unassembled WGS sequence"/>
</dbReference>
<accession>A0A1F4UKJ2</accession>
<evidence type="ECO:0000313" key="1">
    <source>
        <dbReference type="EMBL" id="OGC45429.1"/>
    </source>
</evidence>
<dbReference type="EMBL" id="MEUV01000037">
    <property type="protein sequence ID" value="OGC45429.1"/>
    <property type="molecule type" value="Genomic_DNA"/>
</dbReference>
<proteinExistence type="predicted"/>